<comment type="caution">
    <text evidence="1">The sequence shown here is derived from an EMBL/GenBank/DDBJ whole genome shotgun (WGS) entry which is preliminary data.</text>
</comment>
<sequence length="254" mass="28199">MLDMSSTPPELSEEDLARLREAISRAANPHLPRLQEAMARMQADQEAQLRLAAAPMARMQEQIQRLMREVMAPAEEARREMVRQAMAQWSHGWRRAWDAHLQQQNLTAARLAAQAAVLDTSPLSRVLRDMEAWRRLTEQQRAEAVAAVEEAYEGTSADEVPAGMVQELEDAVRDYAASEAAYLPIEVRRESFALFIATIVLSTLMTLAFTSDTADGVLTKAVELSVLAGVSMVTAGKAWDRYSGIEQADGDERS</sequence>
<protein>
    <submittedName>
        <fullName evidence="1">Uncharacterized protein</fullName>
    </submittedName>
</protein>
<evidence type="ECO:0000313" key="1">
    <source>
        <dbReference type="EMBL" id="GGY50980.1"/>
    </source>
</evidence>
<dbReference type="EMBL" id="BMWE01000034">
    <property type="protein sequence ID" value="GGY50980.1"/>
    <property type="molecule type" value="Genomic_DNA"/>
</dbReference>
<accession>A0ABQ3AJP7</accession>
<reference evidence="2" key="1">
    <citation type="journal article" date="2019" name="Int. J. Syst. Evol. Microbiol.">
        <title>The Global Catalogue of Microorganisms (GCM) 10K type strain sequencing project: providing services to taxonomists for standard genome sequencing and annotation.</title>
        <authorList>
            <consortium name="The Broad Institute Genomics Platform"/>
            <consortium name="The Broad Institute Genome Sequencing Center for Infectious Disease"/>
            <person name="Wu L."/>
            <person name="Ma J."/>
        </authorList>
    </citation>
    <scope>NUCLEOTIDE SEQUENCE [LARGE SCALE GENOMIC DNA]</scope>
    <source>
        <strain evidence="2">JCM 4957</strain>
    </source>
</reference>
<keyword evidence="2" id="KW-1185">Reference proteome</keyword>
<name>A0ABQ3AJP7_9ACTN</name>
<dbReference type="Proteomes" id="UP000653308">
    <property type="component" value="Unassembled WGS sequence"/>
</dbReference>
<evidence type="ECO:0000313" key="2">
    <source>
        <dbReference type="Proteomes" id="UP000653308"/>
    </source>
</evidence>
<proteinExistence type="predicted"/>
<gene>
    <name evidence="1" type="ORF">GCM10010384_66210</name>
</gene>
<organism evidence="1 2">
    <name type="scientific">Streptomyces djakartensis</name>
    <dbReference type="NCBI Taxonomy" id="68193"/>
    <lineage>
        <taxon>Bacteria</taxon>
        <taxon>Bacillati</taxon>
        <taxon>Actinomycetota</taxon>
        <taxon>Actinomycetes</taxon>
        <taxon>Kitasatosporales</taxon>
        <taxon>Streptomycetaceae</taxon>
        <taxon>Streptomyces</taxon>
    </lineage>
</organism>